<proteinExistence type="predicted"/>
<dbReference type="RefSeq" id="WP_212192106.1">
    <property type="nucleotide sequence ID" value="NZ_JAGTAR010000026.1"/>
</dbReference>
<accession>A0A941F616</accession>
<reference evidence="1" key="2">
    <citation type="submission" date="2021-04" db="EMBL/GenBank/DDBJ databases">
        <authorList>
            <person name="Zhang T."/>
            <person name="Zhang Y."/>
            <person name="Lu D."/>
            <person name="Zuo D."/>
            <person name="Du Z."/>
        </authorList>
    </citation>
    <scope>NUCLEOTIDE SEQUENCE</scope>
    <source>
        <strain evidence="1">JR1</strain>
    </source>
</reference>
<keyword evidence="2" id="KW-1185">Reference proteome</keyword>
<organism evidence="1 2">
    <name type="scientific">Carboxylicivirga sediminis</name>
    <dbReference type="NCBI Taxonomy" id="2006564"/>
    <lineage>
        <taxon>Bacteria</taxon>
        <taxon>Pseudomonadati</taxon>
        <taxon>Bacteroidota</taxon>
        <taxon>Bacteroidia</taxon>
        <taxon>Marinilabiliales</taxon>
        <taxon>Marinilabiliaceae</taxon>
        <taxon>Carboxylicivirga</taxon>
    </lineage>
</organism>
<dbReference type="Gene3D" id="2.130.10.10">
    <property type="entry name" value="YVTN repeat-like/Quinoprotein amine dehydrogenase"/>
    <property type="match status" value="1"/>
</dbReference>
<name>A0A941F616_9BACT</name>
<dbReference type="SUPFAM" id="SSF50998">
    <property type="entry name" value="Quinoprotein alcohol dehydrogenase-like"/>
    <property type="match status" value="1"/>
</dbReference>
<gene>
    <name evidence="1" type="ORF">KDU71_16040</name>
</gene>
<evidence type="ECO:0000313" key="1">
    <source>
        <dbReference type="EMBL" id="MBR8537084.1"/>
    </source>
</evidence>
<evidence type="ECO:0000313" key="2">
    <source>
        <dbReference type="Proteomes" id="UP000679220"/>
    </source>
</evidence>
<sequence>MKKAWVVATIAISCLLLGYILYQVSRVKSYDNTQSLVAVPADAAVIIKAENADCIYNALFNTIDYKEELQNSQVLNNAFKQILALDSITFENGVNVYQEIKGLPVYYSFHAQGKESVSQLFVFELPNKREEAKIARLIKQLNELGADVSVRKYNSQSIYKVTANKQQWFANIDNGILLLSQSSLLIETSIRQQQNPDSWVNGADFKQIYKTIGAGSKLNVFINFPRLPDVMKPILGDAFQRSSKVVGDQSKWAEFDVEISNQAIVLNGFMSASNTGIVSKMLENARPQRTQIQYVLPSNTRAYLSFSLESASDMRKRITGFNDANVDYQRKLEQWQKKYGFNPEEELFSQLTGRLALVYSDYNNLQPEANGLLVLKLKSQSSGKEVLLEMLRKMSSASSSSMVVKTYRPDNGVSYPVYHGFEEDVLAHFFNPLLPKVPHKYLAFYDDNLIVADAPVLLEQFIYSNMLKKTLGNEKAHQQFLSNFSSRENVFAFCETAHLAAYFGETFQPLLGQLNEAQKEAFNNFYGIGMQLSGTGKMIYTTSYLQYMPSRESEPRTVWQSLLDSTVSFKPVLVDNHYTREKEVIVQDDAHNLYLLSNTGRVLWKKPLDSEILGDVIQVDYYRNNKLQYLFNTRKSIYLLDRNGNHVANFPVRLPSDATNGMAVFDYDNNRNYRFFIACENRRIYLYNNKGNTVSGWKFDKTDGRVTMPVQHFRSNGKDYIAFADDKRNYICDRKGNIRVKLNKQFARNRYSSYYLCNQNQADDCLVTTNSDGLLTKIKLSNGEVKSSVLKTIEETHAFSAFEHNGKLHYQVVEPHCVTCFTSDGKEVLKKEFDNEINLNVDLYRFSAQNIKLGVSEKANGHIHLLNADGRTYKGFPLKGNSRFSIGFLKSSASRFNLIVGGSDNYIYNYQVD</sequence>
<dbReference type="InterPro" id="IPR011047">
    <property type="entry name" value="Quinoprotein_ADH-like_sf"/>
</dbReference>
<dbReference type="Proteomes" id="UP000679220">
    <property type="component" value="Unassembled WGS sequence"/>
</dbReference>
<comment type="caution">
    <text evidence="1">The sequence shown here is derived from an EMBL/GenBank/DDBJ whole genome shotgun (WGS) entry which is preliminary data.</text>
</comment>
<dbReference type="AlphaFoldDB" id="A0A941F616"/>
<protein>
    <submittedName>
        <fullName evidence="1">DUF3352 domain-containing protein</fullName>
    </submittedName>
</protein>
<reference evidence="1" key="1">
    <citation type="journal article" date="2018" name="Int. J. Syst. Evol. Microbiol.">
        <title>Carboxylicivirga sediminis sp. nov., isolated from coastal sediment.</title>
        <authorList>
            <person name="Wang F.Q."/>
            <person name="Ren L.H."/>
            <person name="Zou R.J."/>
            <person name="Sun Y.Z."/>
            <person name="Liu X.J."/>
            <person name="Jiang F."/>
            <person name="Liu L.J."/>
        </authorList>
    </citation>
    <scope>NUCLEOTIDE SEQUENCE</scope>
    <source>
        <strain evidence="1">JR1</strain>
    </source>
</reference>
<dbReference type="InterPro" id="IPR015943">
    <property type="entry name" value="WD40/YVTN_repeat-like_dom_sf"/>
</dbReference>
<dbReference type="EMBL" id="JAGTAR010000026">
    <property type="protein sequence ID" value="MBR8537084.1"/>
    <property type="molecule type" value="Genomic_DNA"/>
</dbReference>